<dbReference type="RefSeq" id="XP_033666876.1">
    <property type="nucleotide sequence ID" value="XM_033806916.1"/>
</dbReference>
<dbReference type="AlphaFoldDB" id="A0A6A6CFH5"/>
<name>A0A6A6CFH5_ZASCE</name>
<reference evidence="1" key="1">
    <citation type="journal article" date="2020" name="Stud. Mycol.">
        <title>101 Dothideomycetes genomes: a test case for predicting lifestyles and emergence of pathogens.</title>
        <authorList>
            <person name="Haridas S."/>
            <person name="Albert R."/>
            <person name="Binder M."/>
            <person name="Bloem J."/>
            <person name="Labutti K."/>
            <person name="Salamov A."/>
            <person name="Andreopoulos B."/>
            <person name="Baker S."/>
            <person name="Barry K."/>
            <person name="Bills G."/>
            <person name="Bluhm B."/>
            <person name="Cannon C."/>
            <person name="Castanera R."/>
            <person name="Culley D."/>
            <person name="Daum C."/>
            <person name="Ezra D."/>
            <person name="Gonzalez J."/>
            <person name="Henrissat B."/>
            <person name="Kuo A."/>
            <person name="Liang C."/>
            <person name="Lipzen A."/>
            <person name="Lutzoni F."/>
            <person name="Magnuson J."/>
            <person name="Mondo S."/>
            <person name="Nolan M."/>
            <person name="Ohm R."/>
            <person name="Pangilinan J."/>
            <person name="Park H.-J."/>
            <person name="Ramirez L."/>
            <person name="Alfaro M."/>
            <person name="Sun H."/>
            <person name="Tritt A."/>
            <person name="Yoshinaga Y."/>
            <person name="Zwiers L.-H."/>
            <person name="Turgeon B."/>
            <person name="Goodwin S."/>
            <person name="Spatafora J."/>
            <person name="Crous P."/>
            <person name="Grigoriev I."/>
        </authorList>
    </citation>
    <scope>NUCLEOTIDE SEQUENCE</scope>
    <source>
        <strain evidence="1">ATCC 36951</strain>
    </source>
</reference>
<keyword evidence="2" id="KW-1185">Reference proteome</keyword>
<gene>
    <name evidence="1" type="ORF">M409DRAFT_23714</name>
</gene>
<protein>
    <submittedName>
        <fullName evidence="1">Uncharacterized protein</fullName>
    </submittedName>
</protein>
<dbReference type="Proteomes" id="UP000799537">
    <property type="component" value="Unassembled WGS sequence"/>
</dbReference>
<dbReference type="InterPro" id="IPR038883">
    <property type="entry name" value="AN11006-like"/>
</dbReference>
<dbReference type="PANTHER" id="PTHR42085:SF1">
    <property type="entry name" value="F-BOX DOMAIN-CONTAINING PROTEIN"/>
    <property type="match status" value="1"/>
</dbReference>
<proteinExistence type="predicted"/>
<organism evidence="1 2">
    <name type="scientific">Zasmidium cellare ATCC 36951</name>
    <dbReference type="NCBI Taxonomy" id="1080233"/>
    <lineage>
        <taxon>Eukaryota</taxon>
        <taxon>Fungi</taxon>
        <taxon>Dikarya</taxon>
        <taxon>Ascomycota</taxon>
        <taxon>Pezizomycotina</taxon>
        <taxon>Dothideomycetes</taxon>
        <taxon>Dothideomycetidae</taxon>
        <taxon>Mycosphaerellales</taxon>
        <taxon>Mycosphaerellaceae</taxon>
        <taxon>Zasmidium</taxon>
    </lineage>
</organism>
<evidence type="ECO:0000313" key="2">
    <source>
        <dbReference type="Proteomes" id="UP000799537"/>
    </source>
</evidence>
<dbReference type="PANTHER" id="PTHR42085">
    <property type="entry name" value="F-BOX DOMAIN-CONTAINING PROTEIN"/>
    <property type="match status" value="1"/>
</dbReference>
<sequence>MHLPHRAPTIVPPRKAVSSLKPIPVDRSARGANFFDLSAELRNLIYELAFEDLITSYPKPTSSNRRGRAQGPGVIMASRQIYQESILLYYSTVSLHFEVADKMISLLRKLGAKKRGLLSTDVYFDATSEAVVQSIRRIGSLKTRAVEQMAILQRRMRDSGATLQPGVLKLIIKCLWGGEMRPFVCWPDENGEWCFERLTIMGGDDLGTGPRHLVQDRH</sequence>
<dbReference type="EMBL" id="ML993598">
    <property type="protein sequence ID" value="KAF2165987.1"/>
    <property type="molecule type" value="Genomic_DNA"/>
</dbReference>
<dbReference type="GeneID" id="54560188"/>
<dbReference type="OrthoDB" id="3645087at2759"/>
<evidence type="ECO:0000313" key="1">
    <source>
        <dbReference type="EMBL" id="KAF2165987.1"/>
    </source>
</evidence>
<accession>A0A6A6CFH5</accession>